<keyword evidence="1" id="KW-0175">Coiled coil</keyword>
<reference evidence="2" key="1">
    <citation type="journal article" date="2020" name="mSystems">
        <title>Genome- and Community-Level Interaction Insights into Carbon Utilization and Element Cycling Functions of Hydrothermarchaeota in Hydrothermal Sediment.</title>
        <authorList>
            <person name="Zhou Z."/>
            <person name="Liu Y."/>
            <person name="Xu W."/>
            <person name="Pan J."/>
            <person name="Luo Z.H."/>
            <person name="Li M."/>
        </authorList>
    </citation>
    <scope>NUCLEOTIDE SEQUENCE [LARGE SCALE GENOMIC DNA]</scope>
    <source>
        <strain evidence="2">HyVt-369</strain>
    </source>
</reference>
<accession>A0A7C1T7H4</accession>
<dbReference type="Gene3D" id="6.10.250.3150">
    <property type="match status" value="1"/>
</dbReference>
<dbReference type="EMBL" id="DRHL01000106">
    <property type="protein sequence ID" value="HEB13702.1"/>
    <property type="molecule type" value="Genomic_DNA"/>
</dbReference>
<protein>
    <recommendedName>
        <fullName evidence="3">Transglycosylase SLT domain-containing protein</fullName>
    </recommendedName>
</protein>
<dbReference type="Proteomes" id="UP000885695">
    <property type="component" value="Unassembled WGS sequence"/>
</dbReference>
<comment type="caution">
    <text evidence="2">The sequence shown here is derived from an EMBL/GenBank/DDBJ whole genome shotgun (WGS) entry which is preliminary data.</text>
</comment>
<dbReference type="AlphaFoldDB" id="A0A7C1T7H4"/>
<dbReference type="SUPFAM" id="SSF57997">
    <property type="entry name" value="Tropomyosin"/>
    <property type="match status" value="1"/>
</dbReference>
<organism evidence="2">
    <name type="scientific">candidate division CPR3 bacterium</name>
    <dbReference type="NCBI Taxonomy" id="2268181"/>
    <lineage>
        <taxon>Bacteria</taxon>
        <taxon>Bacteria division CPR3</taxon>
    </lineage>
</organism>
<name>A0A7C1T7H4_UNCC3</name>
<evidence type="ECO:0000313" key="2">
    <source>
        <dbReference type="EMBL" id="HEB13702.1"/>
    </source>
</evidence>
<sequence length="363" mass="41362">MVRRNVFKIIILLLIVSGFFIPDAFVSAQTQQQERQSLEQELERLEREIQEYEDNIEITQQQKKSLQNEIYILQNKIRKLDLQIYQSNRLINDLRVQIDDTAESIIKTQEDIADIRLQLGKILQRIYEEDRKTKLEVLLVGDQLSDFFDNLMALQAINEKNKDLLFDIEALYEYLGGQKQALESEKVDEEYLVKISLLQKEESKSAQSQSENLLEVTKGKESEYQKLLSDKKKQAAEIRSRIFELIGVPEAPTFGEALDIANVVSSQTGIRPAFLLAVLTQESNLGKNVGRCYLKNTSNGSGVVVATGIARSRVMKPSRDIQPFLQITEELGRDPLNTAVSCPLSYGYGIAQSALTTDQQIYY</sequence>
<evidence type="ECO:0008006" key="3">
    <source>
        <dbReference type="Google" id="ProtNLM"/>
    </source>
</evidence>
<gene>
    <name evidence="2" type="ORF">ENI13_01845</name>
</gene>
<proteinExistence type="predicted"/>
<feature type="coiled-coil region" evidence="1">
    <location>
        <begin position="28"/>
        <end position="83"/>
    </location>
</feature>
<evidence type="ECO:0000256" key="1">
    <source>
        <dbReference type="SAM" id="Coils"/>
    </source>
</evidence>